<name>A0ABN2UAE7_9MICO</name>
<dbReference type="EMBL" id="BAAANB010000021">
    <property type="protein sequence ID" value="GAA2031958.1"/>
    <property type="molecule type" value="Genomic_DNA"/>
</dbReference>
<dbReference type="SUPFAM" id="SSF56112">
    <property type="entry name" value="Protein kinase-like (PK-like)"/>
    <property type="match status" value="1"/>
</dbReference>
<evidence type="ECO:0000313" key="2">
    <source>
        <dbReference type="EMBL" id="GAA2031958.1"/>
    </source>
</evidence>
<protein>
    <recommendedName>
        <fullName evidence="1">Aminoglycoside phosphotransferase domain-containing protein</fullName>
    </recommendedName>
</protein>
<proteinExistence type="predicted"/>
<feature type="domain" description="Aminoglycoside phosphotransferase" evidence="1">
    <location>
        <begin position="152"/>
        <end position="371"/>
    </location>
</feature>
<dbReference type="InterPro" id="IPR002575">
    <property type="entry name" value="Aminoglycoside_PTrfase"/>
</dbReference>
<dbReference type="Pfam" id="PF01636">
    <property type="entry name" value="APH"/>
    <property type="match status" value="1"/>
</dbReference>
<sequence length="424" mass="44578">MRTGARAERIERGLPAWATDPSSAEQLAREWVTERRPGVVVAAASAHSVLYRGPGDLSMRIGVRLDGAGPAVVGDELTLMVHDRAGEVSVTALPDDPFLPTLAKVLEGRTVELLLRDAGLEPADGAGQTVCRAEVVHHPREGACVLRLHRSGVEAYAKVYPREEDATAAAEAAEAVYAAGRGQALGRGGEVVRLPRVLTVCAPLRTTVLESVTSAGSSPTAMDRPVGPAESARALRAFHGLRPAGRLPRVTAGSHLDRVRREQALVATAWPDVAEQVDGAVCEAASVLEAVASRGPEPVLCHGDFTPGQLVRAREGLALLDLDTLALGDPAADLGRFLAYEAVRAARLSHPPAVASATRETVLAAYGTPPGDEEPARLRVRVAAYERLNLALVALRATRRLKAARSSLALALLDSTDAIPGRPA</sequence>
<gene>
    <name evidence="2" type="ORF">GCM10009740_22420</name>
</gene>
<organism evidence="2 3">
    <name type="scientific">Terrabacter terrae</name>
    <dbReference type="NCBI Taxonomy" id="318434"/>
    <lineage>
        <taxon>Bacteria</taxon>
        <taxon>Bacillati</taxon>
        <taxon>Actinomycetota</taxon>
        <taxon>Actinomycetes</taxon>
        <taxon>Micrococcales</taxon>
        <taxon>Intrasporangiaceae</taxon>
        <taxon>Terrabacter</taxon>
    </lineage>
</organism>
<dbReference type="RefSeq" id="WP_343991280.1">
    <property type="nucleotide sequence ID" value="NZ_BAAANB010000021.1"/>
</dbReference>
<keyword evidence="3" id="KW-1185">Reference proteome</keyword>
<evidence type="ECO:0000259" key="1">
    <source>
        <dbReference type="Pfam" id="PF01636"/>
    </source>
</evidence>
<dbReference type="Proteomes" id="UP001501285">
    <property type="component" value="Unassembled WGS sequence"/>
</dbReference>
<dbReference type="Gene3D" id="3.90.1200.10">
    <property type="match status" value="1"/>
</dbReference>
<evidence type="ECO:0000313" key="3">
    <source>
        <dbReference type="Proteomes" id="UP001501285"/>
    </source>
</evidence>
<accession>A0ABN2UAE7</accession>
<reference evidence="2 3" key="1">
    <citation type="journal article" date="2019" name="Int. J. Syst. Evol. Microbiol.">
        <title>The Global Catalogue of Microorganisms (GCM) 10K type strain sequencing project: providing services to taxonomists for standard genome sequencing and annotation.</title>
        <authorList>
            <consortium name="The Broad Institute Genomics Platform"/>
            <consortium name="The Broad Institute Genome Sequencing Center for Infectious Disease"/>
            <person name="Wu L."/>
            <person name="Ma J."/>
        </authorList>
    </citation>
    <scope>NUCLEOTIDE SEQUENCE [LARGE SCALE GENOMIC DNA]</scope>
    <source>
        <strain evidence="2 3">JCM 14283</strain>
    </source>
</reference>
<comment type="caution">
    <text evidence="2">The sequence shown here is derived from an EMBL/GenBank/DDBJ whole genome shotgun (WGS) entry which is preliminary data.</text>
</comment>
<dbReference type="InterPro" id="IPR011009">
    <property type="entry name" value="Kinase-like_dom_sf"/>
</dbReference>